<reference evidence="3 4" key="1">
    <citation type="submission" date="2021-08" db="EMBL/GenBank/DDBJ databases">
        <title>Nocardioides bacterium WL0053 sp. nov., isolated from the sediment.</title>
        <authorList>
            <person name="Wang L."/>
            <person name="Zhang D."/>
            <person name="Zhang A."/>
        </authorList>
    </citation>
    <scope>NUCLEOTIDE SEQUENCE [LARGE SCALE GENOMIC DNA]</scope>
    <source>
        <strain evidence="3 4">WL0053</strain>
    </source>
</reference>
<proteinExistence type="predicted"/>
<evidence type="ECO:0000259" key="2">
    <source>
        <dbReference type="PROSITE" id="PS51084"/>
    </source>
</evidence>
<feature type="domain" description="HIT" evidence="2">
    <location>
        <begin position="10"/>
        <end position="118"/>
    </location>
</feature>
<keyword evidence="4" id="KW-1185">Reference proteome</keyword>
<evidence type="ECO:0000313" key="4">
    <source>
        <dbReference type="Proteomes" id="UP000754710"/>
    </source>
</evidence>
<dbReference type="PROSITE" id="PS51084">
    <property type="entry name" value="HIT_2"/>
    <property type="match status" value="1"/>
</dbReference>
<feature type="short sequence motif" description="Histidine triad motif" evidence="1">
    <location>
        <begin position="102"/>
        <end position="106"/>
    </location>
</feature>
<dbReference type="Pfam" id="PF01230">
    <property type="entry name" value="HIT"/>
    <property type="match status" value="1"/>
</dbReference>
<evidence type="ECO:0000256" key="1">
    <source>
        <dbReference type="PROSITE-ProRule" id="PRU00464"/>
    </source>
</evidence>
<evidence type="ECO:0000313" key="3">
    <source>
        <dbReference type="EMBL" id="MBY9076778.1"/>
    </source>
</evidence>
<comment type="caution">
    <text evidence="3">The sequence shown here is derived from an EMBL/GenBank/DDBJ whole genome shotgun (WGS) entry which is preliminary data.</text>
</comment>
<protein>
    <submittedName>
        <fullName evidence="3">HIT domain-containing protein</fullName>
    </submittedName>
</protein>
<dbReference type="PANTHER" id="PTHR23089">
    <property type="entry name" value="HISTIDINE TRIAD HIT PROTEIN"/>
    <property type="match status" value="1"/>
</dbReference>
<dbReference type="InterPro" id="IPR011146">
    <property type="entry name" value="HIT-like"/>
</dbReference>
<dbReference type="Proteomes" id="UP000754710">
    <property type="component" value="Unassembled WGS sequence"/>
</dbReference>
<dbReference type="InterPro" id="IPR036265">
    <property type="entry name" value="HIT-like_sf"/>
</dbReference>
<dbReference type="SUPFAM" id="SSF54197">
    <property type="entry name" value="HIT-like"/>
    <property type="match status" value="1"/>
</dbReference>
<gene>
    <name evidence="3" type="ORF">K1X13_18255</name>
</gene>
<dbReference type="PRINTS" id="PR00332">
    <property type="entry name" value="HISTRIAD"/>
</dbReference>
<dbReference type="InterPro" id="IPR001310">
    <property type="entry name" value="Histidine_triad_HIT"/>
</dbReference>
<accession>A0ABS7RRR2</accession>
<dbReference type="RefSeq" id="WP_221026562.1">
    <property type="nucleotide sequence ID" value="NZ_JAIEZQ010000003.1"/>
</dbReference>
<dbReference type="Gene3D" id="3.30.428.10">
    <property type="entry name" value="HIT-like"/>
    <property type="match status" value="1"/>
</dbReference>
<sequence length="118" mass="12573">MTGERDADCLFCKIATGEIPGDVVHETESTLAFRDIEPQAPTHILVIPRSHQPNVATLAAKEPETALALLDAVAAVAEQEGLEAGYRVVFNTGAQAHQSVFHVHAHLLGGRTMGWPPG</sequence>
<name>A0ABS7RRR2_9ACTN</name>
<dbReference type="EMBL" id="JAIEZQ010000003">
    <property type="protein sequence ID" value="MBY9076778.1"/>
    <property type="molecule type" value="Genomic_DNA"/>
</dbReference>
<organism evidence="3 4">
    <name type="scientific">Nocardioides jiangsuensis</name>
    <dbReference type="NCBI Taxonomy" id="2866161"/>
    <lineage>
        <taxon>Bacteria</taxon>
        <taxon>Bacillati</taxon>
        <taxon>Actinomycetota</taxon>
        <taxon>Actinomycetes</taxon>
        <taxon>Propionibacteriales</taxon>
        <taxon>Nocardioidaceae</taxon>
        <taxon>Nocardioides</taxon>
    </lineage>
</organism>